<keyword evidence="1" id="KW-0238">DNA-binding</keyword>
<feature type="compositionally biased region" description="Basic and acidic residues" evidence="4">
    <location>
        <begin position="57"/>
        <end position="69"/>
    </location>
</feature>
<evidence type="ECO:0000313" key="7">
    <source>
        <dbReference type="Proteomes" id="UP000041770"/>
    </source>
</evidence>
<evidence type="ECO:0000256" key="3">
    <source>
        <dbReference type="SAM" id="Coils"/>
    </source>
</evidence>
<dbReference type="Gene3D" id="3.90.1750.20">
    <property type="entry name" value="Putative Large Serine Recombinase, Chain B, Domain 2"/>
    <property type="match status" value="1"/>
</dbReference>
<sequence length="482" mass="55328">MSRQDPQESVYLMLDIIRAGVKIYTLHDRRLHEKESKDSFMNLMVWALAAERAHDESRVKSERVRQAKAERRRQAREEGKAIVGRVPSWIRKVTPKGGEPYYELDEERTEVVRLIFQLKLDGHGLGAITNELVRRGIPPMGNRKLSTGEMKWQVSTIRKWLSSPTVYGQYQPHIRVDGKKVPEGDPIDNFYPAAVDRETFLKVQAILGKHNRGRTAEEGENMLRGLLRCECGGNLSLHITKRGDRRYKYLRCNHDFMDSCTSKRFDYDGVESLLLQTLQSIDWSSVLGIQSDKNRDVISTLKERKVVLDEDLNETNKRMTNLSKQLEALDEPSMFLLNRLSELEKHATALLQELGKVSEELEGLEHAVETSSNSFKQGSEIIEFLGLPLRSIDPEELVKKRVKMNSILRREIDHVYVSKLNEDLWRWSVVATGGESLFDLDINGKCTDGDIASAHTGLCGVQYKKVDRRKFNRVKKDSIEFS</sequence>
<keyword evidence="3" id="KW-0175">Coiled coil</keyword>
<dbReference type="InterPro" id="IPR050639">
    <property type="entry name" value="SSR_resolvase"/>
</dbReference>
<name>A0A655XUW0_VIBCL</name>
<evidence type="ECO:0000256" key="4">
    <source>
        <dbReference type="SAM" id="MobiDB-lite"/>
    </source>
</evidence>
<dbReference type="GO" id="GO:0000150">
    <property type="term" value="F:DNA strand exchange activity"/>
    <property type="evidence" value="ECO:0007669"/>
    <property type="project" value="InterPro"/>
</dbReference>
<dbReference type="InterPro" id="IPR038109">
    <property type="entry name" value="DNA_bind_recomb_sf"/>
</dbReference>
<feature type="region of interest" description="Disordered" evidence="4">
    <location>
        <begin position="57"/>
        <end position="76"/>
    </location>
</feature>
<keyword evidence="2" id="KW-0233">DNA recombination</keyword>
<feature type="domain" description="Recombinase" evidence="5">
    <location>
        <begin position="88"/>
        <end position="213"/>
    </location>
</feature>
<evidence type="ECO:0000259" key="5">
    <source>
        <dbReference type="PROSITE" id="PS51737"/>
    </source>
</evidence>
<dbReference type="Pfam" id="PF13408">
    <property type="entry name" value="Zn_ribbon_recom"/>
    <property type="match status" value="1"/>
</dbReference>
<proteinExistence type="predicted"/>
<accession>A0A655XUW0</accession>
<dbReference type="PANTHER" id="PTHR30461:SF2">
    <property type="entry name" value="SERINE RECOMBINASE PINE-RELATED"/>
    <property type="match status" value="1"/>
</dbReference>
<dbReference type="PANTHER" id="PTHR30461">
    <property type="entry name" value="DNA-INVERTASE FROM LAMBDOID PROPHAGE"/>
    <property type="match status" value="1"/>
</dbReference>
<dbReference type="InterPro" id="IPR011109">
    <property type="entry name" value="DNA_bind_recombinase_dom"/>
</dbReference>
<dbReference type="InterPro" id="IPR025827">
    <property type="entry name" value="Zn_ribbon_recom_dom"/>
</dbReference>
<feature type="coiled-coil region" evidence="3">
    <location>
        <begin position="298"/>
        <end position="367"/>
    </location>
</feature>
<evidence type="ECO:0000256" key="1">
    <source>
        <dbReference type="ARBA" id="ARBA00023125"/>
    </source>
</evidence>
<reference evidence="6 7" key="1">
    <citation type="submission" date="2015-07" db="EMBL/GenBank/DDBJ databases">
        <authorList>
            <consortium name="Pathogen Informatics"/>
        </authorList>
    </citation>
    <scope>NUCLEOTIDE SEQUENCE [LARGE SCALE GENOMIC DNA]</scope>
    <source>
        <strain evidence="6 7">A316</strain>
    </source>
</reference>
<dbReference type="GO" id="GO:0003677">
    <property type="term" value="F:DNA binding"/>
    <property type="evidence" value="ECO:0007669"/>
    <property type="project" value="UniProtKB-KW"/>
</dbReference>
<evidence type="ECO:0000256" key="2">
    <source>
        <dbReference type="ARBA" id="ARBA00023172"/>
    </source>
</evidence>
<dbReference type="AlphaFoldDB" id="A0A655XUW0"/>
<protein>
    <submittedName>
        <fullName evidence="6">Recombinase</fullName>
    </submittedName>
</protein>
<gene>
    <name evidence="6" type="ORF">ERS013200_00883</name>
</gene>
<dbReference type="Proteomes" id="UP000041770">
    <property type="component" value="Unassembled WGS sequence"/>
</dbReference>
<dbReference type="EMBL" id="CWQY01000004">
    <property type="protein sequence ID" value="CSC22705.1"/>
    <property type="molecule type" value="Genomic_DNA"/>
</dbReference>
<dbReference type="PROSITE" id="PS51737">
    <property type="entry name" value="RECOMBINASE_DNA_BIND"/>
    <property type="match status" value="1"/>
</dbReference>
<dbReference type="Pfam" id="PF07508">
    <property type="entry name" value="Recombinase"/>
    <property type="match status" value="1"/>
</dbReference>
<organism evidence="6 7">
    <name type="scientific">Vibrio cholerae</name>
    <dbReference type="NCBI Taxonomy" id="666"/>
    <lineage>
        <taxon>Bacteria</taxon>
        <taxon>Pseudomonadati</taxon>
        <taxon>Pseudomonadota</taxon>
        <taxon>Gammaproteobacteria</taxon>
        <taxon>Vibrionales</taxon>
        <taxon>Vibrionaceae</taxon>
        <taxon>Vibrio</taxon>
    </lineage>
</organism>
<evidence type="ECO:0000313" key="6">
    <source>
        <dbReference type="EMBL" id="CSC22705.1"/>
    </source>
</evidence>